<feature type="domain" description="Methyltransferase" evidence="1">
    <location>
        <begin position="36"/>
        <end position="129"/>
    </location>
</feature>
<evidence type="ECO:0000313" key="2">
    <source>
        <dbReference type="EMBL" id="KUL41108.1"/>
    </source>
</evidence>
<dbReference type="PANTHER" id="PTHR43591">
    <property type="entry name" value="METHYLTRANSFERASE"/>
    <property type="match status" value="1"/>
</dbReference>
<dbReference type="GO" id="GO:0032259">
    <property type="term" value="P:methylation"/>
    <property type="evidence" value="ECO:0007669"/>
    <property type="project" value="UniProtKB-KW"/>
</dbReference>
<keyword evidence="3" id="KW-1185">Reference proteome</keyword>
<dbReference type="CDD" id="cd02440">
    <property type="entry name" value="AdoMet_MTases"/>
    <property type="match status" value="1"/>
</dbReference>
<dbReference type="SUPFAM" id="SSF53335">
    <property type="entry name" value="S-adenosyl-L-methionine-dependent methyltransferases"/>
    <property type="match status" value="1"/>
</dbReference>
<dbReference type="Proteomes" id="UP000053244">
    <property type="component" value="Unassembled WGS sequence"/>
</dbReference>
<dbReference type="Gene3D" id="3.40.50.150">
    <property type="entry name" value="Vaccinia Virus protein VP39"/>
    <property type="match status" value="1"/>
</dbReference>
<sequence>MAVFDQRAASYDKQAWHVRYAERLVELAAPAVGMRVLDAATGTGLAAIAAARAVGPSGHVTGVDISSGMLARAQQSIAAPNVDLLLADASALPRFGDGSFDLVLCSAGLLYLPVRTALEEWLRLLVPNGLVAFSTMRAGFPVAAQLFRDLAAGYGLTLTDPALPLGSPARCRSALTAAGFTPVEEVVETIRFSPADLDQAWEAHTRGPHHAAMTLLSPDQVDEFRTTYTTALAALVRSDPDTTLAPEVIYALARRPATR</sequence>
<dbReference type="OrthoDB" id="3763870at2"/>
<proteinExistence type="predicted"/>
<dbReference type="RefSeq" id="WP_067685542.1">
    <property type="nucleotide sequence ID" value="NZ_LLZH01000019.1"/>
</dbReference>
<comment type="caution">
    <text evidence="2">The sequence shown here is derived from an EMBL/GenBank/DDBJ whole genome shotgun (WGS) entry which is preliminary data.</text>
</comment>
<dbReference type="PANTHER" id="PTHR43591:SF99">
    <property type="entry name" value="OS06G0646000 PROTEIN"/>
    <property type="match status" value="1"/>
</dbReference>
<dbReference type="Pfam" id="PF13649">
    <property type="entry name" value="Methyltransf_25"/>
    <property type="match status" value="1"/>
</dbReference>
<protein>
    <submittedName>
        <fullName evidence="2">Methyltransferase</fullName>
    </submittedName>
</protein>
<accession>A0A0X3V8S4</accession>
<gene>
    <name evidence="2" type="ORF">ADL15_05685</name>
</gene>
<organism evidence="2 3">
    <name type="scientific">Actinoplanes awajinensis subsp. mycoplanecinus</name>
    <dbReference type="NCBI Taxonomy" id="135947"/>
    <lineage>
        <taxon>Bacteria</taxon>
        <taxon>Bacillati</taxon>
        <taxon>Actinomycetota</taxon>
        <taxon>Actinomycetes</taxon>
        <taxon>Micromonosporales</taxon>
        <taxon>Micromonosporaceae</taxon>
        <taxon>Actinoplanes</taxon>
    </lineage>
</organism>
<dbReference type="EMBL" id="LLZH01000019">
    <property type="protein sequence ID" value="KUL41108.1"/>
    <property type="molecule type" value="Genomic_DNA"/>
</dbReference>
<dbReference type="GO" id="GO:0008168">
    <property type="term" value="F:methyltransferase activity"/>
    <property type="evidence" value="ECO:0007669"/>
    <property type="project" value="UniProtKB-KW"/>
</dbReference>
<evidence type="ECO:0000313" key="3">
    <source>
        <dbReference type="Proteomes" id="UP000053244"/>
    </source>
</evidence>
<reference evidence="2 3" key="1">
    <citation type="submission" date="2015-10" db="EMBL/GenBank/DDBJ databases">
        <authorList>
            <person name="Gilbert D.G."/>
        </authorList>
    </citation>
    <scope>NUCLEOTIDE SEQUENCE [LARGE SCALE GENOMIC DNA]</scope>
    <source>
        <strain evidence="2 3">NRRL B-16712</strain>
    </source>
</reference>
<dbReference type="InterPro" id="IPR029063">
    <property type="entry name" value="SAM-dependent_MTases_sf"/>
</dbReference>
<dbReference type="AlphaFoldDB" id="A0A0X3V8S4"/>
<keyword evidence="2" id="KW-0489">Methyltransferase</keyword>
<name>A0A0X3V8S4_9ACTN</name>
<evidence type="ECO:0000259" key="1">
    <source>
        <dbReference type="Pfam" id="PF13649"/>
    </source>
</evidence>
<keyword evidence="2" id="KW-0808">Transferase</keyword>
<dbReference type="InterPro" id="IPR041698">
    <property type="entry name" value="Methyltransf_25"/>
</dbReference>